<name>A0A1M6NRX2_9CLOT</name>
<sequence>MKEIRIVQLTAIESTMNTMLYALNKGILKEGYSLTALYSPSETSDEIVRDRDINVVNVEIERKIAPISNIRCIYKIYKELKKIKPHIVHVHTPIAAVLGRIAAKLAKVPIIIYTAHGFYFHENMSPLTYKLFYNIEKFMGKYFTDFLFTQSLEDYETAIKGKFKPKDKILAIGNGVDGRNKFNIENIQEQDIKNLRSEFNIGEKDKVVTFIGRLVEEKGILDLLKAFEKIERDDIKLLIVGRLEKGERDTKTFEALKKYYNKKNIIFTGRREDINNILYITDIFCLPSYREGMPRSIIEAMVMECAVIASDIRGCREEVVQDNTGYLIKVNSPEFIKEKIELLCEDEEMLNAMKKQGRARALQLYNEEKVVQKQLEVYKVLLKSKVLGG</sequence>
<evidence type="ECO:0000259" key="3">
    <source>
        <dbReference type="Pfam" id="PF00534"/>
    </source>
</evidence>
<evidence type="ECO:0000259" key="4">
    <source>
        <dbReference type="Pfam" id="PF13477"/>
    </source>
</evidence>
<feature type="domain" description="Glycosyl transferase family 1" evidence="3">
    <location>
        <begin position="192"/>
        <end position="359"/>
    </location>
</feature>
<proteinExistence type="predicted"/>
<dbReference type="Pfam" id="PF00534">
    <property type="entry name" value="Glycos_transf_1"/>
    <property type="match status" value="1"/>
</dbReference>
<evidence type="ECO:0000256" key="2">
    <source>
        <dbReference type="ARBA" id="ARBA00022679"/>
    </source>
</evidence>
<protein>
    <submittedName>
        <fullName evidence="5">Glycosyltransferase involved in cell wall bisynthesis</fullName>
    </submittedName>
</protein>
<dbReference type="CDD" id="cd03808">
    <property type="entry name" value="GT4_CapM-like"/>
    <property type="match status" value="1"/>
</dbReference>
<accession>A0A1M6NRX2</accession>
<dbReference type="SUPFAM" id="SSF53756">
    <property type="entry name" value="UDP-Glycosyltransferase/glycogen phosphorylase"/>
    <property type="match status" value="1"/>
</dbReference>
<evidence type="ECO:0000313" key="5">
    <source>
        <dbReference type="EMBL" id="SHJ98471.1"/>
    </source>
</evidence>
<dbReference type="AlphaFoldDB" id="A0A1M6NRX2"/>
<dbReference type="EMBL" id="FQZO01000012">
    <property type="protein sequence ID" value="SHJ98471.1"/>
    <property type="molecule type" value="Genomic_DNA"/>
</dbReference>
<dbReference type="InterPro" id="IPR001296">
    <property type="entry name" value="Glyco_trans_1"/>
</dbReference>
<dbReference type="Gene3D" id="3.40.50.2000">
    <property type="entry name" value="Glycogen Phosphorylase B"/>
    <property type="match status" value="2"/>
</dbReference>
<dbReference type="STRING" id="1121298.SAMN05444401_0300"/>
<evidence type="ECO:0000256" key="1">
    <source>
        <dbReference type="ARBA" id="ARBA00022676"/>
    </source>
</evidence>
<gene>
    <name evidence="5" type="ORF">SAMN05444401_0300</name>
</gene>
<reference evidence="5 6" key="1">
    <citation type="submission" date="2016-11" db="EMBL/GenBank/DDBJ databases">
        <authorList>
            <person name="Jaros S."/>
            <person name="Januszkiewicz K."/>
            <person name="Wedrychowicz H."/>
        </authorList>
    </citation>
    <scope>NUCLEOTIDE SEQUENCE [LARGE SCALE GENOMIC DNA]</scope>
    <source>
        <strain evidence="5 6">DSM 21864</strain>
    </source>
</reference>
<dbReference type="Pfam" id="PF13477">
    <property type="entry name" value="Glyco_trans_4_2"/>
    <property type="match status" value="1"/>
</dbReference>
<organism evidence="5 6">
    <name type="scientific">Clostridium amylolyticum</name>
    <dbReference type="NCBI Taxonomy" id="1121298"/>
    <lineage>
        <taxon>Bacteria</taxon>
        <taxon>Bacillati</taxon>
        <taxon>Bacillota</taxon>
        <taxon>Clostridia</taxon>
        <taxon>Eubacteriales</taxon>
        <taxon>Clostridiaceae</taxon>
        <taxon>Clostridium</taxon>
    </lineage>
</organism>
<keyword evidence="1" id="KW-0328">Glycosyltransferase</keyword>
<dbReference type="GO" id="GO:0016757">
    <property type="term" value="F:glycosyltransferase activity"/>
    <property type="evidence" value="ECO:0007669"/>
    <property type="project" value="UniProtKB-KW"/>
</dbReference>
<evidence type="ECO:0000313" key="6">
    <source>
        <dbReference type="Proteomes" id="UP000184080"/>
    </source>
</evidence>
<dbReference type="PANTHER" id="PTHR12526">
    <property type="entry name" value="GLYCOSYLTRANSFERASE"/>
    <property type="match status" value="1"/>
</dbReference>
<dbReference type="PANTHER" id="PTHR12526:SF629">
    <property type="entry name" value="TEICHURONIC ACID BIOSYNTHESIS GLYCOSYLTRANSFERASE TUAH-RELATED"/>
    <property type="match status" value="1"/>
</dbReference>
<keyword evidence="2 5" id="KW-0808">Transferase</keyword>
<keyword evidence="6" id="KW-1185">Reference proteome</keyword>
<dbReference type="RefSeq" id="WP_207650321.1">
    <property type="nucleotide sequence ID" value="NZ_FQZO01000012.1"/>
</dbReference>
<feature type="domain" description="Glycosyltransferase subfamily 4-like N-terminal" evidence="4">
    <location>
        <begin position="25"/>
        <end position="148"/>
    </location>
</feature>
<dbReference type="InterPro" id="IPR028098">
    <property type="entry name" value="Glyco_trans_4-like_N"/>
</dbReference>
<dbReference type="Proteomes" id="UP000184080">
    <property type="component" value="Unassembled WGS sequence"/>
</dbReference>